<evidence type="ECO:0000259" key="1">
    <source>
        <dbReference type="Pfam" id="PF14206"/>
    </source>
</evidence>
<dbReference type="InterPro" id="IPR025983">
    <property type="entry name" value="Cys_rich_CPCC"/>
</dbReference>
<dbReference type="RefSeq" id="WP_129462505.1">
    <property type="nucleotide sequence ID" value="NZ_SBKN01000013.1"/>
</dbReference>
<accession>A0A4V1N1V9</accession>
<feature type="domain" description="Cysteine-rich CPCC" evidence="1">
    <location>
        <begin position="40"/>
        <end position="93"/>
    </location>
</feature>
<name>A0A4V1N1V9_9FLAO</name>
<dbReference type="EMBL" id="SBKN01000013">
    <property type="protein sequence ID" value="RXR18868.1"/>
    <property type="molecule type" value="Genomic_DNA"/>
</dbReference>
<protein>
    <recommendedName>
        <fullName evidence="1">Cysteine-rich CPCC domain-containing protein</fullName>
    </recommendedName>
</protein>
<evidence type="ECO:0000313" key="2">
    <source>
        <dbReference type="EMBL" id="RXR18868.1"/>
    </source>
</evidence>
<dbReference type="OrthoDB" id="1456570at2"/>
<dbReference type="Pfam" id="PF14206">
    <property type="entry name" value="Cys_rich_CPCC"/>
    <property type="match status" value="1"/>
</dbReference>
<organism evidence="2 3">
    <name type="scientific">Flavobacterium stagni</name>
    <dbReference type="NCBI Taxonomy" id="2506421"/>
    <lineage>
        <taxon>Bacteria</taxon>
        <taxon>Pseudomonadati</taxon>
        <taxon>Bacteroidota</taxon>
        <taxon>Flavobacteriia</taxon>
        <taxon>Flavobacteriales</taxon>
        <taxon>Flavobacteriaceae</taxon>
        <taxon>Flavobacterium</taxon>
    </lineage>
</organism>
<comment type="caution">
    <text evidence="2">The sequence shown here is derived from an EMBL/GenBank/DDBJ whole genome shotgun (WGS) entry which is preliminary data.</text>
</comment>
<dbReference type="AlphaFoldDB" id="A0A4V1N1V9"/>
<keyword evidence="3" id="KW-1185">Reference proteome</keyword>
<gene>
    <name evidence="2" type="ORF">EQG61_13635</name>
</gene>
<proteinExistence type="predicted"/>
<evidence type="ECO:0000313" key="3">
    <source>
        <dbReference type="Proteomes" id="UP000289857"/>
    </source>
</evidence>
<reference evidence="3" key="1">
    <citation type="submission" date="2019-01" db="EMBL/GenBank/DDBJ databases">
        <title>Cytophagaceae bacterium strain CAR-16.</title>
        <authorList>
            <person name="Chen W.-M."/>
        </authorList>
    </citation>
    <scope>NUCLEOTIDE SEQUENCE [LARGE SCALE GENOMIC DNA]</scope>
    <source>
        <strain evidence="3">WWJ-16</strain>
    </source>
</reference>
<sequence>MENQTKLKILLERREYFKNLFPKIKGCNFRRDIEFGLPNTCPACGYFTLSERCSWQICPICFWEDEGQDDFDADTVYGGPNGKSSLTSYRINFFNEFEKFKTENKESESISELRLLEHYITSNEKDIVKVKVTMEKVLNDFEAKLLKF</sequence>
<dbReference type="Proteomes" id="UP000289857">
    <property type="component" value="Unassembled WGS sequence"/>
</dbReference>